<comment type="subcellular location">
    <subcellularLocation>
        <location evidence="15">Secreted</location>
    </subcellularLocation>
</comment>
<feature type="binding site" evidence="12">
    <location>
        <position position="77"/>
    </location>
    <ligand>
        <name>Ca(2+)</name>
        <dbReference type="ChEBI" id="CHEBI:29108"/>
        <label>1</label>
    </ligand>
</feature>
<evidence type="ECO:0000256" key="11">
    <source>
        <dbReference type="PIRSR" id="PIRSR600823-2"/>
    </source>
</evidence>
<dbReference type="Proteomes" id="UP001633002">
    <property type="component" value="Unassembled WGS sequence"/>
</dbReference>
<keyword evidence="6 15" id="KW-0732">Signal</keyword>
<dbReference type="PRINTS" id="PR00461">
    <property type="entry name" value="PLPEROXIDASE"/>
</dbReference>
<feature type="binding site" evidence="12">
    <location>
        <position position="83"/>
    </location>
    <ligand>
        <name>Ca(2+)</name>
        <dbReference type="ChEBI" id="CHEBI:29108"/>
        <label>1</label>
    </ligand>
</feature>
<feature type="binding site" description="axial binding residue" evidence="12">
    <location>
        <position position="198"/>
    </location>
    <ligand>
        <name>heme b</name>
        <dbReference type="ChEBI" id="CHEBI:60344"/>
    </ligand>
    <ligandPart>
        <name>Fe</name>
        <dbReference type="ChEBI" id="CHEBI:18248"/>
    </ligandPart>
</feature>
<dbReference type="AlphaFoldDB" id="A0ABD3IDB2"/>
<dbReference type="GO" id="GO:0140825">
    <property type="term" value="F:lactoperoxidase activity"/>
    <property type="evidence" value="ECO:0007669"/>
    <property type="project" value="UniProtKB-EC"/>
</dbReference>
<dbReference type="Pfam" id="PF00141">
    <property type="entry name" value="peroxidase"/>
    <property type="match status" value="1"/>
</dbReference>
<keyword evidence="15" id="KW-0964">Secreted</keyword>
<evidence type="ECO:0000256" key="12">
    <source>
        <dbReference type="PIRSR" id="PIRSR600823-3"/>
    </source>
</evidence>
<feature type="binding site" evidence="12">
    <location>
        <position position="79"/>
    </location>
    <ligand>
        <name>Ca(2+)</name>
        <dbReference type="ChEBI" id="CHEBI:29108"/>
        <label>1</label>
    </ligand>
</feature>
<keyword evidence="8 12" id="KW-0408">Iron</keyword>
<feature type="binding site" evidence="12">
    <location>
        <position position="81"/>
    </location>
    <ligand>
        <name>Ca(2+)</name>
        <dbReference type="ChEBI" id="CHEBI:29108"/>
        <label>1</label>
    </ligand>
</feature>
<keyword evidence="12 15" id="KW-0106">Calcium</keyword>
<keyword evidence="4 15" id="KW-0349">Heme</keyword>
<feature type="binding site" evidence="12">
    <location>
        <position position="74"/>
    </location>
    <ligand>
        <name>Ca(2+)</name>
        <dbReference type="ChEBI" id="CHEBI:29108"/>
        <label>1</label>
    </ligand>
</feature>
<dbReference type="EC" id="1.11.1.7" evidence="2 15"/>
<dbReference type="GO" id="GO:0020037">
    <property type="term" value="F:heme binding"/>
    <property type="evidence" value="ECO:0007669"/>
    <property type="project" value="UniProtKB-UniRule"/>
</dbReference>
<dbReference type="GO" id="GO:0005576">
    <property type="term" value="C:extracellular region"/>
    <property type="evidence" value="ECO:0007669"/>
    <property type="project" value="UniProtKB-SubCell"/>
</dbReference>
<organism evidence="17 18">
    <name type="scientific">Riccia sorocarpa</name>
    <dbReference type="NCBI Taxonomy" id="122646"/>
    <lineage>
        <taxon>Eukaryota</taxon>
        <taxon>Viridiplantae</taxon>
        <taxon>Streptophyta</taxon>
        <taxon>Embryophyta</taxon>
        <taxon>Marchantiophyta</taxon>
        <taxon>Marchantiopsida</taxon>
        <taxon>Marchantiidae</taxon>
        <taxon>Marchantiales</taxon>
        <taxon>Ricciaceae</taxon>
        <taxon>Riccia</taxon>
    </lineage>
</organism>
<evidence type="ECO:0000256" key="10">
    <source>
        <dbReference type="PIRSR" id="PIRSR600823-1"/>
    </source>
</evidence>
<protein>
    <recommendedName>
        <fullName evidence="2 15">Peroxidase</fullName>
        <ecNumber evidence="2 15">1.11.1.7</ecNumber>
    </recommendedName>
</protein>
<keyword evidence="3 15" id="KW-0575">Peroxidase</keyword>
<accession>A0ABD3IDB2</accession>
<dbReference type="Gene3D" id="1.10.420.10">
    <property type="entry name" value="Peroxidase, domain 2"/>
    <property type="match status" value="1"/>
</dbReference>
<feature type="disulfide bond" evidence="14">
    <location>
        <begin position="126"/>
        <end position="326"/>
    </location>
</feature>
<evidence type="ECO:0000256" key="2">
    <source>
        <dbReference type="ARBA" id="ARBA00012313"/>
    </source>
</evidence>
<evidence type="ECO:0000256" key="8">
    <source>
        <dbReference type="ARBA" id="ARBA00023004"/>
    </source>
</evidence>
<dbReference type="SUPFAM" id="SSF48113">
    <property type="entry name" value="Heme-dependent peroxidases"/>
    <property type="match status" value="1"/>
</dbReference>
<evidence type="ECO:0000256" key="14">
    <source>
        <dbReference type="PIRSR" id="PIRSR600823-5"/>
    </source>
</evidence>
<evidence type="ECO:0000256" key="9">
    <source>
        <dbReference type="ARBA" id="ARBA00023157"/>
    </source>
</evidence>
<reference evidence="17 18" key="1">
    <citation type="submission" date="2024-09" db="EMBL/GenBank/DDBJ databases">
        <title>Chromosome-scale assembly of Riccia sorocarpa.</title>
        <authorList>
            <person name="Paukszto L."/>
        </authorList>
    </citation>
    <scope>NUCLEOTIDE SEQUENCE [LARGE SCALE GENOMIC DNA]</scope>
    <source>
        <strain evidence="17">LP-2024</strain>
        <tissue evidence="17">Aerial parts of the thallus</tissue>
    </source>
</reference>
<keyword evidence="18" id="KW-1185">Reference proteome</keyword>
<dbReference type="EMBL" id="JBJQOH010000001">
    <property type="protein sequence ID" value="KAL3699499.1"/>
    <property type="molecule type" value="Genomic_DNA"/>
</dbReference>
<keyword evidence="9 14" id="KW-1015">Disulfide bond</keyword>
<feature type="signal peptide" evidence="15">
    <location>
        <begin position="1"/>
        <end position="24"/>
    </location>
</feature>
<comment type="cofactor">
    <cofactor evidence="12 15">
        <name>Ca(2+)</name>
        <dbReference type="ChEBI" id="CHEBI:29108"/>
    </cofactor>
    <text evidence="12 15">Binds 2 calcium ions per subunit.</text>
</comment>
<evidence type="ECO:0000256" key="4">
    <source>
        <dbReference type="ARBA" id="ARBA00022617"/>
    </source>
</evidence>
<dbReference type="CDD" id="cd00693">
    <property type="entry name" value="secretory_peroxidase"/>
    <property type="match status" value="1"/>
</dbReference>
<dbReference type="PANTHER" id="PTHR31517">
    <property type="match status" value="1"/>
</dbReference>
<comment type="function">
    <text evidence="15">Removal of H(2)O(2), oxidation of toxic reductants, biosynthesis and degradation of lignin, suberization, auxin catabolism, response to environmental stresses such as wounding, pathogen attack and oxidative stress.</text>
</comment>
<evidence type="ECO:0000256" key="1">
    <source>
        <dbReference type="ARBA" id="ARBA00000189"/>
    </source>
</evidence>
<keyword evidence="7 15" id="KW-0560">Oxidoreductase</keyword>
<dbReference type="InterPro" id="IPR000823">
    <property type="entry name" value="Peroxidase_pln"/>
</dbReference>
<feature type="binding site" evidence="11">
    <location>
        <position position="168"/>
    </location>
    <ligand>
        <name>substrate</name>
    </ligand>
</feature>
<feature type="binding site" evidence="12">
    <location>
        <position position="92"/>
    </location>
    <ligand>
        <name>Ca(2+)</name>
        <dbReference type="ChEBI" id="CHEBI:29108"/>
        <label>1</label>
    </ligand>
</feature>
<dbReference type="GO" id="GO:0042744">
    <property type="term" value="P:hydrogen peroxide catabolic process"/>
    <property type="evidence" value="ECO:0007669"/>
    <property type="project" value="UniProtKB-KW"/>
</dbReference>
<dbReference type="PROSITE" id="PS50873">
    <property type="entry name" value="PEROXIDASE_4"/>
    <property type="match status" value="1"/>
</dbReference>
<dbReference type="InterPro" id="IPR019794">
    <property type="entry name" value="Peroxidases_AS"/>
</dbReference>
<feature type="site" description="Transition state stabilizer" evidence="13">
    <location>
        <position position="69"/>
    </location>
</feature>
<evidence type="ECO:0000256" key="6">
    <source>
        <dbReference type="ARBA" id="ARBA00022729"/>
    </source>
</evidence>
<feature type="binding site" evidence="12">
    <location>
        <position position="251"/>
    </location>
    <ligand>
        <name>Ca(2+)</name>
        <dbReference type="ChEBI" id="CHEBI:29108"/>
        <label>2</label>
    </ligand>
</feature>
<evidence type="ECO:0000256" key="3">
    <source>
        <dbReference type="ARBA" id="ARBA00022559"/>
    </source>
</evidence>
<evidence type="ECO:0000313" key="18">
    <source>
        <dbReference type="Proteomes" id="UP001633002"/>
    </source>
</evidence>
<gene>
    <name evidence="17" type="ORF">R1sor_017521</name>
</gene>
<comment type="similarity">
    <text evidence="15">Belongs to the peroxidase family. Classical plant (class III) peroxidase subfamily.</text>
</comment>
<evidence type="ECO:0000256" key="7">
    <source>
        <dbReference type="ARBA" id="ARBA00023002"/>
    </source>
</evidence>
<feature type="domain" description="Plant heme peroxidase family profile" evidence="16">
    <location>
        <begin position="29"/>
        <end position="330"/>
    </location>
</feature>
<name>A0ABD3IDB2_9MARC</name>
<comment type="cofactor">
    <cofactor evidence="12 15">
        <name>heme b</name>
        <dbReference type="ChEBI" id="CHEBI:60344"/>
    </cofactor>
    <text evidence="12 15">Binds 1 heme b (iron(II)-protoporphyrin IX) group per subunit.</text>
</comment>
<evidence type="ECO:0000256" key="15">
    <source>
        <dbReference type="RuleBase" id="RU362060"/>
    </source>
</evidence>
<evidence type="ECO:0000313" key="17">
    <source>
        <dbReference type="EMBL" id="KAL3699499.1"/>
    </source>
</evidence>
<dbReference type="GO" id="GO:0006979">
    <property type="term" value="P:response to oxidative stress"/>
    <property type="evidence" value="ECO:0007669"/>
    <property type="project" value="UniProtKB-UniRule"/>
</dbReference>
<dbReference type="InterPro" id="IPR010255">
    <property type="entry name" value="Haem_peroxidase_sf"/>
</dbReference>
<proteinExistence type="inferred from homology"/>
<keyword evidence="15" id="KW-0376">Hydrogen peroxide</keyword>
<dbReference type="PANTHER" id="PTHR31517:SF48">
    <property type="entry name" value="PEROXIDASE 16-RELATED"/>
    <property type="match status" value="1"/>
</dbReference>
<feature type="disulfide bond" evidence="14">
    <location>
        <begin position="75"/>
        <end position="80"/>
    </location>
</feature>
<dbReference type="Gene3D" id="1.10.520.10">
    <property type="match status" value="1"/>
</dbReference>
<feature type="disulfide bond" evidence="14">
    <location>
        <begin position="205"/>
        <end position="237"/>
    </location>
</feature>
<feature type="disulfide bond" evidence="14">
    <location>
        <begin position="39"/>
        <end position="120"/>
    </location>
</feature>
<dbReference type="InterPro" id="IPR033905">
    <property type="entry name" value="Secretory_peroxidase"/>
</dbReference>
<dbReference type="PRINTS" id="PR00458">
    <property type="entry name" value="PEROXIDASE"/>
</dbReference>
<evidence type="ECO:0000256" key="5">
    <source>
        <dbReference type="ARBA" id="ARBA00022723"/>
    </source>
</evidence>
<dbReference type="InterPro" id="IPR002016">
    <property type="entry name" value="Haem_peroxidase"/>
</dbReference>
<dbReference type="FunFam" id="1.10.420.10:FF:000007">
    <property type="entry name" value="Peroxidase"/>
    <property type="match status" value="1"/>
</dbReference>
<evidence type="ECO:0000259" key="16">
    <source>
        <dbReference type="PROSITE" id="PS50873"/>
    </source>
</evidence>
<dbReference type="PROSITE" id="PS00436">
    <property type="entry name" value="PEROXIDASE_2"/>
    <property type="match status" value="1"/>
</dbReference>
<feature type="chain" id="PRO_5044535404" description="Peroxidase" evidence="15">
    <location>
        <begin position="25"/>
        <end position="334"/>
    </location>
</feature>
<feature type="active site" description="Proton acceptor" evidence="10">
    <location>
        <position position="73"/>
    </location>
</feature>
<evidence type="ECO:0000256" key="13">
    <source>
        <dbReference type="PIRSR" id="PIRSR600823-4"/>
    </source>
</evidence>
<dbReference type="GO" id="GO:0046872">
    <property type="term" value="F:metal ion binding"/>
    <property type="evidence" value="ECO:0007669"/>
    <property type="project" value="UniProtKB-UniRule"/>
</dbReference>
<sequence length="334" mass="36129">MASDGTRTFLLFLAVLNLSNLVAGSYPTTLRDNYYQTSCPTAEAVVKKVLTDHFNGVQFGLIAATGIIRLAFHDCHVDGCDASVLLDGPNTEKKAEHNGFLQPTSLDLIDKAKAKLEKVCPGVVSCADIIAYAARDSVVAAGGGSFKVEGGRKDGRVSIASHAQSQLPTGDMTVDALTANFKSKGLTRDQMVILSGSHTFAAGHCHNLVKRLYNFRGTGKTDPSIPPAFAAQLKSFCPKKTFNDTIIFSLDQVDPLSFESGYYKALQQHLGVFTSDQSLYDDTRTRPLVNQLTSNPLFQKKFGDAMRAMGRVGVKTGSNGEIRKNCRHVNPKAY</sequence>
<feature type="binding site" evidence="12">
    <location>
        <position position="199"/>
    </location>
    <ligand>
        <name>Ca(2+)</name>
        <dbReference type="ChEBI" id="CHEBI:29108"/>
        <label>2</label>
    </ligand>
</feature>
<comment type="catalytic activity">
    <reaction evidence="1 15">
        <text>2 a phenolic donor + H2O2 = 2 a phenolic radical donor + 2 H2O</text>
        <dbReference type="Rhea" id="RHEA:56136"/>
        <dbReference type="ChEBI" id="CHEBI:15377"/>
        <dbReference type="ChEBI" id="CHEBI:16240"/>
        <dbReference type="ChEBI" id="CHEBI:139520"/>
        <dbReference type="ChEBI" id="CHEBI:139521"/>
        <dbReference type="EC" id="1.11.1.7"/>
    </reaction>
</comment>
<keyword evidence="5 12" id="KW-0479">Metal-binding</keyword>
<comment type="caution">
    <text evidence="17">The sequence shown here is derived from an EMBL/GenBank/DDBJ whole genome shotgun (WGS) entry which is preliminary data.</text>
</comment>